<proteinExistence type="predicted"/>
<evidence type="ECO:0000313" key="2">
    <source>
        <dbReference type="Proteomes" id="UP000031563"/>
    </source>
</evidence>
<dbReference type="Proteomes" id="UP000031563">
    <property type="component" value="Unassembled WGS sequence"/>
</dbReference>
<protein>
    <submittedName>
        <fullName evidence="1">Uncharacterized protein</fullName>
    </submittedName>
</protein>
<organism evidence="1 2">
    <name type="scientific">Bacillus thermotolerans</name>
    <name type="common">Quasibacillus thermotolerans</name>
    <dbReference type="NCBI Taxonomy" id="1221996"/>
    <lineage>
        <taxon>Bacteria</taxon>
        <taxon>Bacillati</taxon>
        <taxon>Bacillota</taxon>
        <taxon>Bacilli</taxon>
        <taxon>Bacillales</taxon>
        <taxon>Bacillaceae</taxon>
        <taxon>Bacillus</taxon>
    </lineage>
</organism>
<accession>A0A0F5I582</accession>
<comment type="caution">
    <text evidence="1">The sequence shown here is derived from an EMBL/GenBank/DDBJ whole genome shotgun (WGS) entry which is preliminary data.</text>
</comment>
<dbReference type="AlphaFoldDB" id="A0A0F5I582"/>
<name>A0A0F5I582_BACTR</name>
<gene>
    <name evidence="1" type="ORF">QY95_01425</name>
</gene>
<keyword evidence="2" id="KW-1185">Reference proteome</keyword>
<evidence type="ECO:0000313" key="1">
    <source>
        <dbReference type="EMBL" id="KKB40430.1"/>
    </source>
</evidence>
<dbReference type="EMBL" id="JWIR02000029">
    <property type="protein sequence ID" value="KKB40430.1"/>
    <property type="molecule type" value="Genomic_DNA"/>
</dbReference>
<reference evidence="1" key="1">
    <citation type="submission" date="2015-02" db="EMBL/GenBank/DDBJ databases">
        <title>Genome Assembly of Bacillaceae bacterium MTCC 8252.</title>
        <authorList>
            <person name="Verma A."/>
            <person name="Khatri I."/>
            <person name="Mual P."/>
            <person name="Subramanian S."/>
            <person name="Krishnamurthi S."/>
        </authorList>
    </citation>
    <scope>NUCLEOTIDE SEQUENCE [LARGE SCALE GENOMIC DNA]</scope>
    <source>
        <strain evidence="1">MTCC 8252</strain>
    </source>
</reference>
<sequence>MSNVRQHLIGITLHSTALFSLSFNHFTTEEEKNQPLFY</sequence>